<feature type="transmembrane region" description="Helical" evidence="1">
    <location>
        <begin position="179"/>
        <end position="197"/>
    </location>
</feature>
<evidence type="ECO:0000313" key="3">
    <source>
        <dbReference type="Proteomes" id="UP000664882"/>
    </source>
</evidence>
<dbReference type="Pfam" id="PF11067">
    <property type="entry name" value="DUF2868"/>
    <property type="match status" value="1"/>
</dbReference>
<keyword evidence="1" id="KW-0472">Membrane</keyword>
<feature type="transmembrane region" description="Helical" evidence="1">
    <location>
        <begin position="73"/>
        <end position="94"/>
    </location>
</feature>
<organism evidence="2 3">
    <name type="scientific">Oceanisphaera pacifica</name>
    <dbReference type="NCBI Taxonomy" id="2818389"/>
    <lineage>
        <taxon>Bacteria</taxon>
        <taxon>Pseudomonadati</taxon>
        <taxon>Pseudomonadota</taxon>
        <taxon>Gammaproteobacteria</taxon>
        <taxon>Aeromonadales</taxon>
        <taxon>Aeromonadaceae</taxon>
        <taxon>Oceanisphaera</taxon>
    </lineage>
</organism>
<proteinExistence type="predicted"/>
<keyword evidence="1" id="KW-1133">Transmembrane helix</keyword>
<protein>
    <submittedName>
        <fullName evidence="2">DUF2868 domain-containing protein</fullName>
    </submittedName>
</protein>
<feature type="transmembrane region" description="Helical" evidence="1">
    <location>
        <begin position="256"/>
        <end position="279"/>
    </location>
</feature>
<feature type="transmembrane region" description="Helical" evidence="1">
    <location>
        <begin position="100"/>
        <end position="127"/>
    </location>
</feature>
<name>A0ABS3NHR4_9GAMM</name>
<evidence type="ECO:0000256" key="1">
    <source>
        <dbReference type="SAM" id="Phobius"/>
    </source>
</evidence>
<comment type="caution">
    <text evidence="2">The sequence shown here is derived from an EMBL/GenBank/DDBJ whole genome shotgun (WGS) entry which is preliminary data.</text>
</comment>
<gene>
    <name evidence="2" type="ORF">J3U76_09870</name>
</gene>
<reference evidence="2 3" key="1">
    <citation type="submission" date="2021-03" db="EMBL/GenBank/DDBJ databases">
        <title>Oceanisphaera sp. nov., isolated from the intestine.</title>
        <authorList>
            <person name="Zhao L.-H."/>
            <person name="Shi L.-F."/>
        </authorList>
    </citation>
    <scope>NUCLEOTIDE SEQUENCE [LARGE SCALE GENOMIC DNA]</scope>
    <source>
        <strain evidence="2 3">DM8</strain>
    </source>
</reference>
<dbReference type="InterPro" id="IPR021296">
    <property type="entry name" value="DUF2868"/>
</dbReference>
<dbReference type="Proteomes" id="UP000664882">
    <property type="component" value="Unassembled WGS sequence"/>
</dbReference>
<keyword evidence="1" id="KW-0812">Transmembrane</keyword>
<accession>A0ABS3NHR4</accession>
<sequence length="471" mass="52260">MTEQHSNLQTLWLCETVRLREEQTGLLEDSEACRKARSAQGSLSERLQVRGLFLAKRDGLVTAMQHWLQGARLALWLLVFSAVLSGVVLAKAALSGPPEAINIFWALSGLIGLNLLSLLAWCLSMLFAKRTSSPLSQAWLWLSNKLARDAKSAQLAPALLVLLQRHHLLRWGLGRLLNGWWLITLSSALITLIMLLATRRYGFVWESTIVASETFISLVSSLGTPASWLGFGLPDSALIQQSGLTTAAGEQARHIWASWLLGTLLIYGILPRLVCSLLCEWRWRRGIQHLTFNGDDAVWQPLHERVQPSSERLGVVDAAPSALPSTQAGVQLNGQSAVILGIELDDSITWPPEHLASMSRELEPRALASRVLDMGVIDSREQRRQVLDKLSVQPPARLLIACNPQRSADRGTLNLIAELSRTAAATQVWLLEMPVATERLENWQEQLNELALPHGRSAPWAWLEQDSEQTQ</sequence>
<dbReference type="EMBL" id="JAGDFX010000010">
    <property type="protein sequence ID" value="MBO1519933.1"/>
    <property type="molecule type" value="Genomic_DNA"/>
</dbReference>
<dbReference type="RefSeq" id="WP_208005807.1">
    <property type="nucleotide sequence ID" value="NZ_JAGDFX010000010.1"/>
</dbReference>
<keyword evidence="3" id="KW-1185">Reference proteome</keyword>
<evidence type="ECO:0000313" key="2">
    <source>
        <dbReference type="EMBL" id="MBO1519933.1"/>
    </source>
</evidence>